<geneLocation type="plasmid" evidence="1 2">
    <name>pAcX50d</name>
</geneLocation>
<dbReference type="AlphaFoldDB" id="A0A0C4WL58"/>
<gene>
    <name evidence="1" type="ORF">Achr_d20</name>
</gene>
<sequence length="181" mass="19089">MGSSQVAARGILGLVHDIQRLGPEQTLRQLNLGNLAGQPAADVFVALMEFICPPGGAVDEGIARQAMVETIADMADAGVGSFDTLTGEQLNDVFLDFIVHSIEGRIMADMGGRGITLPDDVAAVEHMQDQLHDFVSGATRGQLAGRLDGVANLSDRDIEVKVSQIYEAAFDLIAVAGEEAE</sequence>
<accession>A0A0C4WL58</accession>
<dbReference type="HOGENOM" id="CLU_1487814_0_0_6"/>
<reference evidence="1 2" key="1">
    <citation type="journal article" date="2015" name="PLoS ONE">
        <title>Azotobacter Genomes: The Genome of Azotobacter chroococcum NCIMB 8003 (ATCC 4412).</title>
        <authorList>
            <person name="Robson R.L."/>
            <person name="Jones R."/>
            <person name="Robson R.M."/>
            <person name="Schwartz A."/>
            <person name="Richardson T.H."/>
        </authorList>
    </citation>
    <scope>NUCLEOTIDE SEQUENCE [LARGE SCALE GENOMIC DNA]</scope>
    <source>
        <strain evidence="1 2">NCIMB 8003</strain>
        <plasmid evidence="2">Plasmid pAcX50d</plasmid>
    </source>
</reference>
<dbReference type="InterPro" id="IPR049675">
    <property type="entry name" value="QatB"/>
</dbReference>
<dbReference type="Proteomes" id="UP000068210">
    <property type="component" value="Plasmid pAcX50d"/>
</dbReference>
<name>A0A0C4WL58_9GAMM</name>
<dbReference type="EMBL" id="CP010419">
    <property type="protein sequence ID" value="AJE23538.1"/>
    <property type="molecule type" value="Genomic_DNA"/>
</dbReference>
<keyword evidence="1" id="KW-0614">Plasmid</keyword>
<keyword evidence="2" id="KW-1185">Reference proteome</keyword>
<proteinExistence type="predicted"/>
<evidence type="ECO:0000313" key="2">
    <source>
        <dbReference type="Proteomes" id="UP000068210"/>
    </source>
</evidence>
<protein>
    <submittedName>
        <fullName evidence="1">Uncharacterized protein</fullName>
    </submittedName>
</protein>
<dbReference type="NCBIfam" id="NF041924">
    <property type="entry name" value="QatB"/>
    <property type="match status" value="1"/>
</dbReference>
<organism evidence="1 2">
    <name type="scientific">Azotobacter chroococcum NCIMB 8003</name>
    <dbReference type="NCBI Taxonomy" id="1328314"/>
    <lineage>
        <taxon>Bacteria</taxon>
        <taxon>Pseudomonadati</taxon>
        <taxon>Pseudomonadota</taxon>
        <taxon>Gammaproteobacteria</taxon>
        <taxon>Pseudomonadales</taxon>
        <taxon>Pseudomonadaceae</taxon>
        <taxon>Azotobacter</taxon>
    </lineage>
</organism>
<evidence type="ECO:0000313" key="1">
    <source>
        <dbReference type="EMBL" id="AJE23538.1"/>
    </source>
</evidence>
<dbReference type="KEGG" id="acx:Achr_d20"/>